<dbReference type="RefSeq" id="WP_136915331.1">
    <property type="nucleotide sequence ID" value="NZ_CP039371.1"/>
</dbReference>
<dbReference type="EMBL" id="CP039371">
    <property type="protein sequence ID" value="QCI13186.1"/>
    <property type="molecule type" value="Genomic_DNA"/>
</dbReference>
<organism evidence="2 3">
    <name type="scientific">Pseudomonas putida</name>
    <name type="common">Arthrobacter siderocapsulatus</name>
    <dbReference type="NCBI Taxonomy" id="303"/>
    <lineage>
        <taxon>Bacteria</taxon>
        <taxon>Pseudomonadati</taxon>
        <taxon>Pseudomonadota</taxon>
        <taxon>Gammaproteobacteria</taxon>
        <taxon>Pseudomonadales</taxon>
        <taxon>Pseudomonadaceae</taxon>
        <taxon>Pseudomonas</taxon>
    </lineage>
</organism>
<sequence length="106" mass="12457">MKTLFMFALSGLLLAAMIWIIRYQRTRWRAGMEERFAKALEGLRIYRYELLVDKVTVPSTDITAEVYRILRDEHGHYFLYMRTGDSIELLKPLTEERALQAVTLNG</sequence>
<proteinExistence type="predicted"/>
<dbReference type="Proteomes" id="UP000298551">
    <property type="component" value="Chromosome"/>
</dbReference>
<name>A0A4D6X913_PSEPU</name>
<keyword evidence="1" id="KW-0472">Membrane</keyword>
<evidence type="ECO:0000256" key="1">
    <source>
        <dbReference type="SAM" id="Phobius"/>
    </source>
</evidence>
<accession>A0A4D6X913</accession>
<evidence type="ECO:0000313" key="3">
    <source>
        <dbReference type="Proteomes" id="UP000298551"/>
    </source>
</evidence>
<gene>
    <name evidence="2" type="ORF">E6B08_18205</name>
</gene>
<protein>
    <recommendedName>
        <fullName evidence="4">DUF3301 domain-containing protein</fullName>
    </recommendedName>
</protein>
<evidence type="ECO:0008006" key="4">
    <source>
        <dbReference type="Google" id="ProtNLM"/>
    </source>
</evidence>
<dbReference type="AlphaFoldDB" id="A0A4D6X913"/>
<keyword evidence="1" id="KW-0812">Transmembrane</keyword>
<reference evidence="3" key="1">
    <citation type="submission" date="2019-04" db="EMBL/GenBank/DDBJ databases">
        <title>Genome sequence of Pseudomonas putida 1290, an auxin catabolizing strain.</title>
        <authorList>
            <person name="Laird T.S."/>
            <person name="Leveau J.H.J."/>
        </authorList>
    </citation>
    <scope>NUCLEOTIDE SEQUENCE [LARGE SCALE GENOMIC DNA]</scope>
    <source>
        <strain evidence="3">1290</strain>
    </source>
</reference>
<feature type="transmembrane region" description="Helical" evidence="1">
    <location>
        <begin position="6"/>
        <end position="23"/>
    </location>
</feature>
<keyword evidence="1" id="KW-1133">Transmembrane helix</keyword>
<dbReference type="OrthoDB" id="6981176at2"/>
<evidence type="ECO:0000313" key="2">
    <source>
        <dbReference type="EMBL" id="QCI13186.1"/>
    </source>
</evidence>